<evidence type="ECO:0000313" key="1">
    <source>
        <dbReference type="EMBL" id="KAF4628263.1"/>
    </source>
</evidence>
<dbReference type="Proteomes" id="UP000566819">
    <property type="component" value="Unassembled WGS sequence"/>
</dbReference>
<name>A0A8H4RG15_9HELO</name>
<sequence>MEATNLPGFENKLETVSSSILADRENTKREVVLTQKVMRESETTLKAISSSTTDIQTSLASVVSKIDDLSTDFSSINATALVGSCKAGDLALDVPGSRSTISDLQSEISEIKQGTKTTVSRVEAAICEVKSYIETLKEPVSSIDSTTQSDSVDIRESKMLTNINTKVAESSGELLAMKGSIEKPQTKVENVDTSTMSTLEGDKRWSTAVGTSIATILTNTTE</sequence>
<accession>A0A8H4RG15</accession>
<dbReference type="AlphaFoldDB" id="A0A8H4RG15"/>
<organism evidence="1 2">
    <name type="scientific">Cudoniella acicularis</name>
    <dbReference type="NCBI Taxonomy" id="354080"/>
    <lineage>
        <taxon>Eukaryota</taxon>
        <taxon>Fungi</taxon>
        <taxon>Dikarya</taxon>
        <taxon>Ascomycota</taxon>
        <taxon>Pezizomycotina</taxon>
        <taxon>Leotiomycetes</taxon>
        <taxon>Helotiales</taxon>
        <taxon>Tricladiaceae</taxon>
        <taxon>Cudoniella</taxon>
    </lineage>
</organism>
<proteinExistence type="predicted"/>
<gene>
    <name evidence="1" type="ORF">G7Y89_g9885</name>
</gene>
<dbReference type="EMBL" id="JAAMPI010000836">
    <property type="protein sequence ID" value="KAF4628263.1"/>
    <property type="molecule type" value="Genomic_DNA"/>
</dbReference>
<protein>
    <submittedName>
        <fullName evidence="1">Uncharacterized protein</fullName>
    </submittedName>
</protein>
<evidence type="ECO:0000313" key="2">
    <source>
        <dbReference type="Proteomes" id="UP000566819"/>
    </source>
</evidence>
<keyword evidence="2" id="KW-1185">Reference proteome</keyword>
<reference evidence="1 2" key="1">
    <citation type="submission" date="2020-03" db="EMBL/GenBank/DDBJ databases">
        <title>Draft Genome Sequence of Cudoniella acicularis.</title>
        <authorList>
            <person name="Buettner E."/>
            <person name="Kellner H."/>
        </authorList>
    </citation>
    <scope>NUCLEOTIDE SEQUENCE [LARGE SCALE GENOMIC DNA]</scope>
    <source>
        <strain evidence="1 2">DSM 108380</strain>
    </source>
</reference>
<comment type="caution">
    <text evidence="1">The sequence shown here is derived from an EMBL/GenBank/DDBJ whole genome shotgun (WGS) entry which is preliminary data.</text>
</comment>